<reference evidence="4" key="1">
    <citation type="submission" date="2021-01" db="EMBL/GenBank/DDBJ databases">
        <authorList>
            <consortium name="Genoscope - CEA"/>
            <person name="William W."/>
        </authorList>
    </citation>
    <scope>NUCLEOTIDE SEQUENCE</scope>
</reference>
<evidence type="ECO:0000313" key="5">
    <source>
        <dbReference type="Proteomes" id="UP000692954"/>
    </source>
</evidence>
<evidence type="ECO:0000313" key="4">
    <source>
        <dbReference type="EMBL" id="CAD8124551.1"/>
    </source>
</evidence>
<sequence>MPYSSQISDLLIREKAKPINKLNEFYQIDQQGICKRDILVQWIVAQTSQFRHSIKTIELAVLYIDTYLNYFNITQEYLQLLGISAYSLASKFNETEMVTQIKLYDSDGKNLYKNGEYDEMEEQIMKVMGFQLNYITSSDYLLAMNIEIHENIQSLLLFILLDFDIYKHSHIELALAIVVYTQEKQIQFTEKIVALSQFIHNKILKAQEIEIEKQLQEDAKYQNKKQRINKKITKNKILSHKRVPNQQI</sequence>
<keyword evidence="2" id="KW-0175">Coiled coil</keyword>
<comment type="similarity">
    <text evidence="1">Belongs to the cyclin family.</text>
</comment>
<organism evidence="4 5">
    <name type="scientific">Paramecium sonneborni</name>
    <dbReference type="NCBI Taxonomy" id="65129"/>
    <lineage>
        <taxon>Eukaryota</taxon>
        <taxon>Sar</taxon>
        <taxon>Alveolata</taxon>
        <taxon>Ciliophora</taxon>
        <taxon>Intramacronucleata</taxon>
        <taxon>Oligohymenophorea</taxon>
        <taxon>Peniculida</taxon>
        <taxon>Parameciidae</taxon>
        <taxon>Paramecium</taxon>
    </lineage>
</organism>
<proteinExistence type="inferred from homology"/>
<evidence type="ECO:0000256" key="1">
    <source>
        <dbReference type="RuleBase" id="RU000383"/>
    </source>
</evidence>
<dbReference type="AlphaFoldDB" id="A0A8S1R8H2"/>
<name>A0A8S1R8H2_9CILI</name>
<dbReference type="InterPro" id="IPR039361">
    <property type="entry name" value="Cyclin"/>
</dbReference>
<evidence type="ECO:0000259" key="3">
    <source>
        <dbReference type="SMART" id="SM00385"/>
    </source>
</evidence>
<dbReference type="Pfam" id="PF00134">
    <property type="entry name" value="Cyclin_N"/>
    <property type="match status" value="1"/>
</dbReference>
<keyword evidence="1" id="KW-0195">Cyclin</keyword>
<feature type="coiled-coil region" evidence="2">
    <location>
        <begin position="204"/>
        <end position="231"/>
    </location>
</feature>
<evidence type="ECO:0000256" key="2">
    <source>
        <dbReference type="SAM" id="Coils"/>
    </source>
</evidence>
<dbReference type="OrthoDB" id="5590282at2759"/>
<dbReference type="EMBL" id="CAJJDN010000152">
    <property type="protein sequence ID" value="CAD8124551.1"/>
    <property type="molecule type" value="Genomic_DNA"/>
</dbReference>
<dbReference type="SMART" id="SM00385">
    <property type="entry name" value="CYCLIN"/>
    <property type="match status" value="1"/>
</dbReference>
<dbReference type="FunFam" id="1.10.472.10:FF:000253">
    <property type="entry name" value="Uncharacterized protein"/>
    <property type="match status" value="1"/>
</dbReference>
<dbReference type="InterPro" id="IPR013763">
    <property type="entry name" value="Cyclin-like_dom"/>
</dbReference>
<gene>
    <name evidence="4" type="ORF">PSON_ATCC_30995.1.T1520015</name>
</gene>
<dbReference type="InterPro" id="IPR006671">
    <property type="entry name" value="Cyclin_N"/>
</dbReference>
<feature type="domain" description="Cyclin-like" evidence="3">
    <location>
        <begin position="41"/>
        <end position="126"/>
    </location>
</feature>
<keyword evidence="5" id="KW-1185">Reference proteome</keyword>
<dbReference type="PANTHER" id="PTHR10177">
    <property type="entry name" value="CYCLINS"/>
    <property type="match status" value="1"/>
</dbReference>
<accession>A0A8S1R8H2</accession>
<protein>
    <recommendedName>
        <fullName evidence="3">Cyclin-like domain-containing protein</fullName>
    </recommendedName>
</protein>
<comment type="caution">
    <text evidence="4">The sequence shown here is derived from an EMBL/GenBank/DDBJ whole genome shotgun (WGS) entry which is preliminary data.</text>
</comment>
<dbReference type="Proteomes" id="UP000692954">
    <property type="component" value="Unassembled WGS sequence"/>
</dbReference>